<name>A0A1G8MW10_9PSED</name>
<dbReference type="GO" id="GO:0009360">
    <property type="term" value="C:DNA polymerase III complex"/>
    <property type="evidence" value="ECO:0007669"/>
    <property type="project" value="UniProtKB-UniRule"/>
</dbReference>
<comment type="catalytic activity">
    <reaction evidence="8">
        <text>DNA(n) + a 2'-deoxyribonucleoside 5'-triphosphate = DNA(n+1) + diphosphate</text>
        <dbReference type="Rhea" id="RHEA:22508"/>
        <dbReference type="Rhea" id="RHEA-COMP:17339"/>
        <dbReference type="Rhea" id="RHEA-COMP:17340"/>
        <dbReference type="ChEBI" id="CHEBI:33019"/>
        <dbReference type="ChEBI" id="CHEBI:61560"/>
        <dbReference type="ChEBI" id="CHEBI:173112"/>
        <dbReference type="EC" id="2.7.7.7"/>
    </reaction>
</comment>
<dbReference type="Proteomes" id="UP000182894">
    <property type="component" value="Unassembled WGS sequence"/>
</dbReference>
<evidence type="ECO:0000259" key="10">
    <source>
        <dbReference type="Pfam" id="PF06144"/>
    </source>
</evidence>
<keyword evidence="4" id="KW-0548">Nucleotidyltransferase</keyword>
<dbReference type="Pfam" id="PF06144">
    <property type="entry name" value="DNA_pol3_delta"/>
    <property type="match status" value="1"/>
</dbReference>
<sequence>MKLAPAQLSKHLQGALSPVYIVSGDDPLQCQEACDAIRAAARQQGFDERQVFSADSSFDWGTLLQAGASMSLFAERRLLELRLPSGKPGDKGAAALLEYCSRPAEDTLLLISLPKLDGSAQKTKWGKALVEGAQTQFVQIWPVDASQLPQWIRQRLSQAGLAASPDAVELIAARVEGNLLAAAQEIEKLKLMAEQGQITVETVQAAVADSARFDVFGLTDAILNGEAAHALRMLEGLRGEGVEPPVILWALSRELRVLANLALQYSQGVPLDKAFSQARPPIWDKRKPLMSKALQRHSARRWAQLLMDAQHIDAQIKGQAQGSVWNGLSRLSLQMAGQRLALPPE</sequence>
<gene>
    <name evidence="12" type="ORF">SAMN05216605_11690</name>
</gene>
<evidence type="ECO:0000259" key="11">
    <source>
        <dbReference type="Pfam" id="PF14840"/>
    </source>
</evidence>
<dbReference type="Pfam" id="PF14840">
    <property type="entry name" value="DNA_pol3_delt_C"/>
    <property type="match status" value="1"/>
</dbReference>
<keyword evidence="6" id="KW-0239">DNA-directed DNA polymerase</keyword>
<dbReference type="STRING" id="89065.SAMN05216605_11690"/>
<reference evidence="13" key="1">
    <citation type="submission" date="2016-10" db="EMBL/GenBank/DDBJ databases">
        <authorList>
            <person name="Varghese N."/>
            <person name="Submissions S."/>
        </authorList>
    </citation>
    <scope>NUCLEOTIDE SEQUENCE [LARGE SCALE GENOMIC DNA]</scope>
    <source>
        <strain evidence="13">ATCC 700689</strain>
    </source>
</reference>
<protein>
    <recommendedName>
        <fullName evidence="2 9">DNA polymerase III subunit delta</fullName>
        <ecNumber evidence="1 9">2.7.7.7</ecNumber>
    </recommendedName>
</protein>
<feature type="domain" description="DNA polymerase III delta N-terminal" evidence="10">
    <location>
        <begin position="20"/>
        <end position="128"/>
    </location>
</feature>
<dbReference type="PANTHER" id="PTHR34388:SF1">
    <property type="entry name" value="DNA POLYMERASE III SUBUNIT DELTA"/>
    <property type="match status" value="1"/>
</dbReference>
<dbReference type="EMBL" id="FNCO01000016">
    <property type="protein sequence ID" value="SDI72218.1"/>
    <property type="molecule type" value="Genomic_DNA"/>
</dbReference>
<dbReference type="CDD" id="cd18138">
    <property type="entry name" value="HLD_clamp_pol_III_delta"/>
    <property type="match status" value="1"/>
</dbReference>
<keyword evidence="13" id="KW-1185">Reference proteome</keyword>
<dbReference type="FunFam" id="1.20.272.10:FF:000026">
    <property type="entry name" value="DNA polymerase III delta subunit"/>
    <property type="match status" value="1"/>
</dbReference>
<dbReference type="FunFam" id="1.10.8.60:FF:000085">
    <property type="entry name" value="DNA polymerase III subunit delta"/>
    <property type="match status" value="1"/>
</dbReference>
<evidence type="ECO:0000256" key="5">
    <source>
        <dbReference type="ARBA" id="ARBA00022705"/>
    </source>
</evidence>
<dbReference type="Gene3D" id="1.20.272.10">
    <property type="match status" value="1"/>
</dbReference>
<dbReference type="SUPFAM" id="SSF48019">
    <property type="entry name" value="post-AAA+ oligomerization domain-like"/>
    <property type="match status" value="1"/>
</dbReference>
<evidence type="ECO:0000256" key="8">
    <source>
        <dbReference type="ARBA" id="ARBA00049244"/>
    </source>
</evidence>
<evidence type="ECO:0000256" key="2">
    <source>
        <dbReference type="ARBA" id="ARBA00017703"/>
    </source>
</evidence>
<evidence type="ECO:0000313" key="12">
    <source>
        <dbReference type="EMBL" id="SDI72218.1"/>
    </source>
</evidence>
<dbReference type="Gene3D" id="1.10.8.60">
    <property type="match status" value="1"/>
</dbReference>
<dbReference type="AlphaFoldDB" id="A0A1G8MW10"/>
<dbReference type="GO" id="GO:0006261">
    <property type="term" value="P:DNA-templated DNA replication"/>
    <property type="evidence" value="ECO:0007669"/>
    <property type="project" value="TreeGrafter"/>
</dbReference>
<evidence type="ECO:0000256" key="4">
    <source>
        <dbReference type="ARBA" id="ARBA00022695"/>
    </source>
</evidence>
<evidence type="ECO:0000256" key="1">
    <source>
        <dbReference type="ARBA" id="ARBA00012417"/>
    </source>
</evidence>
<comment type="similarity">
    <text evidence="7">Belongs to the DNA polymerase HolA subunit family.</text>
</comment>
<dbReference type="OrthoDB" id="9770982at2"/>
<evidence type="ECO:0000256" key="7">
    <source>
        <dbReference type="ARBA" id="ARBA00034754"/>
    </source>
</evidence>
<dbReference type="Gene3D" id="3.40.50.300">
    <property type="entry name" value="P-loop containing nucleotide triphosphate hydrolases"/>
    <property type="match status" value="1"/>
</dbReference>
<evidence type="ECO:0000256" key="6">
    <source>
        <dbReference type="ARBA" id="ARBA00022932"/>
    </source>
</evidence>
<dbReference type="InterPro" id="IPR008921">
    <property type="entry name" value="DNA_pol3_clamp-load_cplx_C"/>
</dbReference>
<organism evidence="12 13">
    <name type="scientific">Pseudomonas abietaniphila</name>
    <dbReference type="NCBI Taxonomy" id="89065"/>
    <lineage>
        <taxon>Bacteria</taxon>
        <taxon>Pseudomonadati</taxon>
        <taxon>Pseudomonadota</taxon>
        <taxon>Gammaproteobacteria</taxon>
        <taxon>Pseudomonadales</taxon>
        <taxon>Pseudomonadaceae</taxon>
        <taxon>Pseudomonas</taxon>
    </lineage>
</organism>
<dbReference type="InterPro" id="IPR005790">
    <property type="entry name" value="DNA_polIII_delta"/>
</dbReference>
<feature type="domain" description="DNA polymerase III subunit delta C-terminal" evidence="11">
    <location>
        <begin position="216"/>
        <end position="341"/>
    </location>
</feature>
<dbReference type="NCBIfam" id="TIGR01128">
    <property type="entry name" value="holA"/>
    <property type="match status" value="1"/>
</dbReference>
<evidence type="ECO:0000313" key="13">
    <source>
        <dbReference type="Proteomes" id="UP000182894"/>
    </source>
</evidence>
<dbReference type="InterPro" id="IPR032780">
    <property type="entry name" value="DNA_pol3_delt_C"/>
</dbReference>
<dbReference type="FunFam" id="3.40.50.300:FF:001131">
    <property type="entry name" value="DNA polymerase III subunit delta"/>
    <property type="match status" value="1"/>
</dbReference>
<dbReference type="EC" id="2.7.7.7" evidence="1 9"/>
<dbReference type="GO" id="GO:0003887">
    <property type="term" value="F:DNA-directed DNA polymerase activity"/>
    <property type="evidence" value="ECO:0007669"/>
    <property type="project" value="UniProtKB-UniRule"/>
</dbReference>
<evidence type="ECO:0000256" key="9">
    <source>
        <dbReference type="NCBIfam" id="TIGR01128"/>
    </source>
</evidence>
<dbReference type="InterPro" id="IPR010372">
    <property type="entry name" value="DNA_pol3_delta_N"/>
</dbReference>
<evidence type="ECO:0000256" key="3">
    <source>
        <dbReference type="ARBA" id="ARBA00022679"/>
    </source>
</evidence>
<dbReference type="GO" id="GO:0003677">
    <property type="term" value="F:DNA binding"/>
    <property type="evidence" value="ECO:0007669"/>
    <property type="project" value="InterPro"/>
</dbReference>
<keyword evidence="5" id="KW-0235">DNA replication</keyword>
<proteinExistence type="inferred from homology"/>
<dbReference type="InterPro" id="IPR027417">
    <property type="entry name" value="P-loop_NTPase"/>
</dbReference>
<keyword evidence="3" id="KW-0808">Transferase</keyword>
<dbReference type="RefSeq" id="WP_074757022.1">
    <property type="nucleotide sequence ID" value="NZ_FNCO01000016.1"/>
</dbReference>
<dbReference type="SUPFAM" id="SSF52540">
    <property type="entry name" value="P-loop containing nucleoside triphosphate hydrolases"/>
    <property type="match status" value="1"/>
</dbReference>
<dbReference type="PANTHER" id="PTHR34388">
    <property type="entry name" value="DNA POLYMERASE III SUBUNIT DELTA"/>
    <property type="match status" value="1"/>
</dbReference>
<accession>A0A1G8MW10</accession>